<evidence type="ECO:0008006" key="5">
    <source>
        <dbReference type="Google" id="ProtNLM"/>
    </source>
</evidence>
<dbReference type="Proteomes" id="UP000321662">
    <property type="component" value="Unassembled WGS sequence"/>
</dbReference>
<accession>A0A511ARM2</accession>
<feature type="transmembrane region" description="Helical" evidence="2">
    <location>
        <begin position="6"/>
        <end position="27"/>
    </location>
</feature>
<reference evidence="3 4" key="1">
    <citation type="submission" date="2019-07" db="EMBL/GenBank/DDBJ databases">
        <title>Whole genome shotgun sequence of Alkalibacterium kapii NBRC 103247.</title>
        <authorList>
            <person name="Hosoyama A."/>
            <person name="Uohara A."/>
            <person name="Ohji S."/>
            <person name="Ichikawa N."/>
        </authorList>
    </citation>
    <scope>NUCLEOTIDE SEQUENCE [LARGE SCALE GENOMIC DNA]</scope>
    <source>
        <strain evidence="3 4">NBRC 103247</strain>
    </source>
</reference>
<proteinExistence type="predicted"/>
<name>A0A511ARM2_9LACT</name>
<feature type="coiled-coil region" evidence="1">
    <location>
        <begin position="34"/>
        <end position="86"/>
    </location>
</feature>
<dbReference type="RefSeq" id="WP_146923413.1">
    <property type="nucleotide sequence ID" value="NZ_BJUY01000003.1"/>
</dbReference>
<keyword evidence="2" id="KW-1133">Transmembrane helix</keyword>
<keyword evidence="2" id="KW-0812">Transmembrane</keyword>
<protein>
    <recommendedName>
        <fullName evidence="5">DUF948 domain-containing protein</fullName>
    </recommendedName>
</protein>
<dbReference type="InterPro" id="IPR009293">
    <property type="entry name" value="UPF0478"/>
</dbReference>
<dbReference type="AlphaFoldDB" id="A0A511ARM2"/>
<evidence type="ECO:0000313" key="4">
    <source>
        <dbReference type="Proteomes" id="UP000321662"/>
    </source>
</evidence>
<organism evidence="3 4">
    <name type="scientific">Alkalibacterium kapii</name>
    <dbReference type="NCBI Taxonomy" id="426704"/>
    <lineage>
        <taxon>Bacteria</taxon>
        <taxon>Bacillati</taxon>
        <taxon>Bacillota</taxon>
        <taxon>Bacilli</taxon>
        <taxon>Lactobacillales</taxon>
        <taxon>Carnobacteriaceae</taxon>
        <taxon>Alkalibacterium</taxon>
    </lineage>
</organism>
<dbReference type="OrthoDB" id="2166352at2"/>
<gene>
    <name evidence="3" type="ORF">AKA01nite_04760</name>
</gene>
<keyword evidence="1" id="KW-0175">Coiled coil</keyword>
<dbReference type="Pfam" id="PF06103">
    <property type="entry name" value="DUF948"/>
    <property type="match status" value="1"/>
</dbReference>
<keyword evidence="2" id="KW-0472">Membrane</keyword>
<dbReference type="EMBL" id="BJUY01000003">
    <property type="protein sequence ID" value="GEK90854.1"/>
    <property type="molecule type" value="Genomic_DNA"/>
</dbReference>
<evidence type="ECO:0000256" key="2">
    <source>
        <dbReference type="SAM" id="Phobius"/>
    </source>
</evidence>
<sequence length="153" mass="17471">MESGYLISLIILGVSLVLLIGIGIYAVKKMKPTLENLQKTQKYAQDQVEHFTNEANVMQKKVNLIMKRADNTKEVAQTNLERMNELSDQASSLSHSLTYLKENGPDYSKNIAQNTYEELKTDGPRLAKTFKRAFNKTIDKQKQRHQNNTSHTL</sequence>
<comment type="caution">
    <text evidence="3">The sequence shown here is derived from an EMBL/GenBank/DDBJ whole genome shotgun (WGS) entry which is preliminary data.</text>
</comment>
<keyword evidence="4" id="KW-1185">Reference proteome</keyword>
<evidence type="ECO:0000256" key="1">
    <source>
        <dbReference type="SAM" id="Coils"/>
    </source>
</evidence>
<evidence type="ECO:0000313" key="3">
    <source>
        <dbReference type="EMBL" id="GEK90854.1"/>
    </source>
</evidence>